<protein>
    <submittedName>
        <fullName evidence="1">Uncharacterized protein</fullName>
    </submittedName>
</protein>
<evidence type="ECO:0000313" key="1">
    <source>
        <dbReference type="EMBL" id="EKR53038.1"/>
    </source>
</evidence>
<comment type="caution">
    <text evidence="1">The sequence shown here is derived from an EMBL/GenBank/DDBJ whole genome shotgun (WGS) entry which is preliminary data.</text>
</comment>
<dbReference type="AlphaFoldDB" id="A0A0E2D0D8"/>
<sequence>MGQKSSFPKNEIDFLFSWMRTILLTEDEPGIRDTILLNEFRTKMNRQQFFLDV</sequence>
<accession>A0A0E2D0D8</accession>
<evidence type="ECO:0000313" key="2">
    <source>
        <dbReference type="Proteomes" id="UP000001340"/>
    </source>
</evidence>
<proteinExistence type="predicted"/>
<name>A0A0E2D0D8_LEPIR</name>
<organism evidence="1 2">
    <name type="scientific">Leptospira interrogans str. UI 12758</name>
    <dbReference type="NCBI Taxonomy" id="1049938"/>
    <lineage>
        <taxon>Bacteria</taxon>
        <taxon>Pseudomonadati</taxon>
        <taxon>Spirochaetota</taxon>
        <taxon>Spirochaetia</taxon>
        <taxon>Leptospirales</taxon>
        <taxon>Leptospiraceae</taxon>
        <taxon>Leptospira</taxon>
    </lineage>
</organism>
<reference evidence="1 2" key="1">
    <citation type="submission" date="2012-10" db="EMBL/GenBank/DDBJ databases">
        <authorList>
            <person name="Harkins D.M."/>
            <person name="Durkin A.S."/>
            <person name="Brinkac L.M."/>
            <person name="Haft D.H."/>
            <person name="Selengut J.D."/>
            <person name="Sanka R."/>
            <person name="DePew J."/>
            <person name="Purushe J."/>
            <person name="Chanthongthip A."/>
            <person name="Lattana O."/>
            <person name="Phetsouvanh R."/>
            <person name="Newton P.N."/>
            <person name="Vinetz J.M."/>
            <person name="Sutton G.G."/>
            <person name="Nierman W.C."/>
            <person name="Fouts D.E."/>
        </authorList>
    </citation>
    <scope>NUCLEOTIDE SEQUENCE [LARGE SCALE GENOMIC DNA]</scope>
    <source>
        <strain evidence="1 2">UI 12758</strain>
    </source>
</reference>
<dbReference type="Proteomes" id="UP000001340">
    <property type="component" value="Unassembled WGS sequence"/>
</dbReference>
<gene>
    <name evidence="1" type="ORF">LEP1GSC105_1800</name>
</gene>
<dbReference type="EMBL" id="AHNR02000068">
    <property type="protein sequence ID" value="EKR53038.1"/>
    <property type="molecule type" value="Genomic_DNA"/>
</dbReference>